<feature type="transmembrane region" description="Helical" evidence="1">
    <location>
        <begin position="213"/>
        <end position="232"/>
    </location>
</feature>
<evidence type="ECO:0008006" key="4">
    <source>
        <dbReference type="Google" id="ProtNLM"/>
    </source>
</evidence>
<keyword evidence="3" id="KW-1185">Reference proteome</keyword>
<reference evidence="2 3" key="1">
    <citation type="submission" date="2024-06" db="EMBL/GenBank/DDBJ databases">
        <title>Genomic Encyclopedia of Type Strains, Phase IV (KMG-IV): sequencing the most valuable type-strain genomes for metagenomic binning, comparative biology and taxonomic classification.</title>
        <authorList>
            <person name="Goeker M."/>
        </authorList>
    </citation>
    <scope>NUCLEOTIDE SEQUENCE [LARGE SCALE GENOMIC DNA]</scope>
    <source>
        <strain evidence="2 3">DSM 29780</strain>
    </source>
</reference>
<feature type="transmembrane region" description="Helical" evidence="1">
    <location>
        <begin position="185"/>
        <end position="207"/>
    </location>
</feature>
<keyword evidence="1" id="KW-0472">Membrane</keyword>
<feature type="transmembrane region" description="Helical" evidence="1">
    <location>
        <begin position="56"/>
        <end position="73"/>
    </location>
</feature>
<evidence type="ECO:0000256" key="1">
    <source>
        <dbReference type="SAM" id="Phobius"/>
    </source>
</evidence>
<proteinExistence type="predicted"/>
<comment type="caution">
    <text evidence="2">The sequence shown here is derived from an EMBL/GenBank/DDBJ whole genome shotgun (WGS) entry which is preliminary data.</text>
</comment>
<dbReference type="Proteomes" id="UP001549047">
    <property type="component" value="Unassembled WGS sequence"/>
</dbReference>
<keyword evidence="1" id="KW-1133">Transmembrane helix</keyword>
<evidence type="ECO:0000313" key="3">
    <source>
        <dbReference type="Proteomes" id="UP001549047"/>
    </source>
</evidence>
<keyword evidence="1" id="KW-0812">Transmembrane</keyword>
<name>A0ABV2J3N2_9HYPH</name>
<evidence type="ECO:0000313" key="2">
    <source>
        <dbReference type="EMBL" id="MET3614454.1"/>
    </source>
</evidence>
<gene>
    <name evidence="2" type="ORF">ABID16_002791</name>
</gene>
<accession>A0ABV2J3N2</accession>
<organism evidence="2 3">
    <name type="scientific">Rhizobium aquaticum</name>
    <dbReference type="NCBI Taxonomy" id="1549636"/>
    <lineage>
        <taxon>Bacteria</taxon>
        <taxon>Pseudomonadati</taxon>
        <taxon>Pseudomonadota</taxon>
        <taxon>Alphaproteobacteria</taxon>
        <taxon>Hyphomicrobiales</taxon>
        <taxon>Rhizobiaceae</taxon>
        <taxon>Rhizobium/Agrobacterium group</taxon>
        <taxon>Rhizobium</taxon>
    </lineage>
</organism>
<feature type="transmembrane region" description="Helical" evidence="1">
    <location>
        <begin position="16"/>
        <end position="35"/>
    </location>
</feature>
<feature type="transmembrane region" description="Helical" evidence="1">
    <location>
        <begin position="237"/>
        <end position="259"/>
    </location>
</feature>
<protein>
    <recommendedName>
        <fullName evidence="4">DUF4010 domain-containing protein</fullName>
    </recommendedName>
</protein>
<sequence length="262" mass="27159">MELTIPPIPSAPGAQAAMASAVLTLLLGLALMVLARQIGAWWGFAAREGREGAVGELRPIGAFLAGLGLAGFLFDQPVIYVMIGSAWALAAFGRLLSMMSASDRSNGLFNFLFLLLQAALAAAGLYWLFDVWTGDIGFAMPEDRSAYIVFVAAAVTAGLGAVCMFGPGLMMMLAGLSIGEGRSRVIASVRALGGMLIGAGGVTLLAGNPMCELALGSALALSIFGRILSLIFETGRYVFQVIALLVTIAGAAIFLGHVFGYF</sequence>
<dbReference type="RefSeq" id="WP_354556959.1">
    <property type="nucleotide sequence ID" value="NZ_JBEPMB010000004.1"/>
</dbReference>
<dbReference type="EMBL" id="JBEPMB010000004">
    <property type="protein sequence ID" value="MET3614454.1"/>
    <property type="molecule type" value="Genomic_DNA"/>
</dbReference>
<feature type="transmembrane region" description="Helical" evidence="1">
    <location>
        <begin position="149"/>
        <end position="173"/>
    </location>
</feature>
<feature type="transmembrane region" description="Helical" evidence="1">
    <location>
        <begin position="79"/>
        <end position="96"/>
    </location>
</feature>
<feature type="transmembrane region" description="Helical" evidence="1">
    <location>
        <begin position="108"/>
        <end position="129"/>
    </location>
</feature>